<keyword evidence="3" id="KW-1003">Cell membrane</keyword>
<protein>
    <submittedName>
        <fullName evidence="8">Na+/H+ antiporter subunit E</fullName>
    </submittedName>
</protein>
<dbReference type="Pfam" id="PF01899">
    <property type="entry name" value="MNHE"/>
    <property type="match status" value="1"/>
</dbReference>
<evidence type="ECO:0000256" key="6">
    <source>
        <dbReference type="ARBA" id="ARBA00023136"/>
    </source>
</evidence>
<comment type="subcellular location">
    <subcellularLocation>
        <location evidence="1">Cell membrane</location>
        <topology evidence="1">Multi-pass membrane protein</topology>
    </subcellularLocation>
</comment>
<dbReference type="RefSeq" id="WP_068044189.1">
    <property type="nucleotide sequence ID" value="NZ_JAAXOO010000009.1"/>
</dbReference>
<organism evidence="8 9">
    <name type="scientific">Nocardia speluncae</name>
    <dbReference type="NCBI Taxonomy" id="419477"/>
    <lineage>
        <taxon>Bacteria</taxon>
        <taxon>Bacillati</taxon>
        <taxon>Actinomycetota</taxon>
        <taxon>Actinomycetes</taxon>
        <taxon>Mycobacteriales</taxon>
        <taxon>Nocardiaceae</taxon>
        <taxon>Nocardia</taxon>
    </lineage>
</organism>
<dbReference type="EMBL" id="JAAXOO010000009">
    <property type="protein sequence ID" value="NKY37455.1"/>
    <property type="molecule type" value="Genomic_DNA"/>
</dbReference>
<keyword evidence="9" id="KW-1185">Reference proteome</keyword>
<name>A0A846XQ97_9NOCA</name>
<evidence type="ECO:0000313" key="9">
    <source>
        <dbReference type="Proteomes" id="UP000565715"/>
    </source>
</evidence>
<dbReference type="PANTHER" id="PTHR34584:SF1">
    <property type="entry name" value="NA(+)_H(+) ANTIPORTER SUBUNIT E1"/>
    <property type="match status" value="1"/>
</dbReference>
<dbReference type="InterPro" id="IPR002758">
    <property type="entry name" value="Cation_antiport_E"/>
</dbReference>
<gene>
    <name evidence="8" type="ORF">HGA13_30955</name>
</gene>
<evidence type="ECO:0000256" key="2">
    <source>
        <dbReference type="ARBA" id="ARBA00006228"/>
    </source>
</evidence>
<dbReference type="GO" id="GO:0008324">
    <property type="term" value="F:monoatomic cation transmembrane transporter activity"/>
    <property type="evidence" value="ECO:0007669"/>
    <property type="project" value="InterPro"/>
</dbReference>
<sequence>MTRLRLALSRDNIHRLGVLAWLMVVWVALWGQISAANVLAGLAVGTVIMVALPLPRIPVRGRLRIWPLLKLLGVSVYSAVESSLQLAWFALRPGPAPVSGVLEVAFAFRSDFVMVLCANLLNLIPGTMVLEIDRERCVAYVHVIDVGSDKAVTDFYRTIRQIEALLIAGLENRATPLPTQEVKP</sequence>
<evidence type="ECO:0000313" key="8">
    <source>
        <dbReference type="EMBL" id="NKY37455.1"/>
    </source>
</evidence>
<comment type="caution">
    <text evidence="8">The sequence shown here is derived from an EMBL/GenBank/DDBJ whole genome shotgun (WGS) entry which is preliminary data.</text>
</comment>
<dbReference type="Proteomes" id="UP000565715">
    <property type="component" value="Unassembled WGS sequence"/>
</dbReference>
<keyword evidence="6 7" id="KW-0472">Membrane</keyword>
<evidence type="ECO:0000256" key="1">
    <source>
        <dbReference type="ARBA" id="ARBA00004651"/>
    </source>
</evidence>
<feature type="transmembrane region" description="Helical" evidence="7">
    <location>
        <begin position="39"/>
        <end position="59"/>
    </location>
</feature>
<dbReference type="AlphaFoldDB" id="A0A846XQ97"/>
<evidence type="ECO:0000256" key="4">
    <source>
        <dbReference type="ARBA" id="ARBA00022692"/>
    </source>
</evidence>
<evidence type="ECO:0000256" key="7">
    <source>
        <dbReference type="SAM" id="Phobius"/>
    </source>
</evidence>
<dbReference type="PANTHER" id="PTHR34584">
    <property type="entry name" value="NA(+)/H(+) ANTIPORTER SUBUNIT E1"/>
    <property type="match status" value="1"/>
</dbReference>
<dbReference type="NCBIfam" id="NF006521">
    <property type="entry name" value="PRK08965.1-5"/>
    <property type="match status" value="1"/>
</dbReference>
<reference evidence="8 9" key="1">
    <citation type="submission" date="2020-04" db="EMBL/GenBank/DDBJ databases">
        <title>MicrobeNet Type strains.</title>
        <authorList>
            <person name="Nicholson A.C."/>
        </authorList>
    </citation>
    <scope>NUCLEOTIDE SEQUENCE [LARGE SCALE GENOMIC DNA]</scope>
    <source>
        <strain evidence="8 9">DSM 45078</strain>
    </source>
</reference>
<accession>A0A846XQ97</accession>
<evidence type="ECO:0000256" key="5">
    <source>
        <dbReference type="ARBA" id="ARBA00022989"/>
    </source>
</evidence>
<keyword evidence="5 7" id="KW-1133">Transmembrane helix</keyword>
<proteinExistence type="inferred from homology"/>
<evidence type="ECO:0000256" key="3">
    <source>
        <dbReference type="ARBA" id="ARBA00022475"/>
    </source>
</evidence>
<feature type="transmembrane region" description="Helical" evidence="7">
    <location>
        <begin position="12"/>
        <end position="33"/>
    </location>
</feature>
<dbReference type="GO" id="GO:0005886">
    <property type="term" value="C:plasma membrane"/>
    <property type="evidence" value="ECO:0007669"/>
    <property type="project" value="UniProtKB-SubCell"/>
</dbReference>
<comment type="similarity">
    <text evidence="2">Belongs to the CPA3 antiporters (TC 2.A.63) subunit E family.</text>
</comment>
<keyword evidence="4 7" id="KW-0812">Transmembrane</keyword>